<feature type="compositionally biased region" description="Polar residues" evidence="2">
    <location>
        <begin position="27"/>
        <end position="38"/>
    </location>
</feature>
<dbReference type="EMBL" id="BAAFST010000020">
    <property type="protein sequence ID" value="GAB1302905.1"/>
    <property type="molecule type" value="Genomic_DNA"/>
</dbReference>
<keyword evidence="4" id="KW-1185">Reference proteome</keyword>
<sequence length="232" mass="24916">MQDPVEGLDGRAGVEEGEDSQRRPQAPNVSVSSQNSTTEGDHGNFPQSCPQDSGSPAAPGTPAAPGSQAAPGSPSPGSAVGSGAAAEEAAPHSEQVPLAPGPSGDTASTTGNRLLELYLFREDHGRAYGKIRRLKLPWKVFGSVTVPFRTAVEADMARRSLVANARRQQVMVQQEFTVNDRILAVRWTTEDPVLFRISINTFLDQLSLVMRNIQRLEFVAVVKRGRGRSRES</sequence>
<evidence type="ECO:0000256" key="2">
    <source>
        <dbReference type="SAM" id="MobiDB-lite"/>
    </source>
</evidence>
<evidence type="ECO:0000313" key="3">
    <source>
        <dbReference type="EMBL" id="GAB1302905.1"/>
    </source>
</evidence>
<protein>
    <submittedName>
        <fullName evidence="3">CTAG2-like 1</fullName>
    </submittedName>
</protein>
<dbReference type="Gene3D" id="3.30.310.50">
    <property type="entry name" value="Alpha-D-phosphohexomutase, C-terminal domain"/>
    <property type="match status" value="1"/>
</dbReference>
<feature type="region of interest" description="Disordered" evidence="2">
    <location>
        <begin position="1"/>
        <end position="109"/>
    </location>
</feature>
<comment type="similarity">
    <text evidence="1">Belongs to the CTAG/PCC1 family.</text>
</comment>
<dbReference type="Proteomes" id="UP001623349">
    <property type="component" value="Unassembled WGS sequence"/>
</dbReference>
<name>A0ABQ0FUS8_APOSI</name>
<dbReference type="PANTHER" id="PTHR31283:SF16">
    <property type="entry name" value="CTAG2 LIKE 2"/>
    <property type="match status" value="1"/>
</dbReference>
<gene>
    <name evidence="3" type="ORF">APTSU1_001814600</name>
</gene>
<feature type="compositionally biased region" description="Basic and acidic residues" evidence="2">
    <location>
        <begin position="8"/>
        <end position="22"/>
    </location>
</feature>
<evidence type="ECO:0000256" key="1">
    <source>
        <dbReference type="ARBA" id="ARBA00007073"/>
    </source>
</evidence>
<proteinExistence type="inferred from homology"/>
<comment type="caution">
    <text evidence="3">The sequence shown here is derived from an EMBL/GenBank/DDBJ whole genome shotgun (WGS) entry which is preliminary data.</text>
</comment>
<reference evidence="3 4" key="1">
    <citation type="submission" date="2024-08" db="EMBL/GenBank/DDBJ databases">
        <title>The draft genome of Apodemus speciosus.</title>
        <authorList>
            <person name="Nabeshima K."/>
            <person name="Suzuki S."/>
            <person name="Onuma M."/>
        </authorList>
    </citation>
    <scope>NUCLEOTIDE SEQUENCE [LARGE SCALE GENOMIC DNA]</scope>
    <source>
        <strain evidence="3">IB14-021</strain>
    </source>
</reference>
<dbReference type="Pfam" id="PF09341">
    <property type="entry name" value="Pcc1"/>
    <property type="match status" value="1"/>
</dbReference>
<feature type="compositionally biased region" description="Low complexity" evidence="2">
    <location>
        <begin position="53"/>
        <end position="88"/>
    </location>
</feature>
<dbReference type="InterPro" id="IPR015419">
    <property type="entry name" value="CTAG/Pcc1"/>
</dbReference>
<evidence type="ECO:0000313" key="4">
    <source>
        <dbReference type="Proteomes" id="UP001623349"/>
    </source>
</evidence>
<accession>A0ABQ0FUS8</accession>
<dbReference type="PANTHER" id="PTHR31283">
    <property type="entry name" value="EKC/KEOPS COMPLEX SUBUNIT PCC1 FAMILY MEMBER"/>
    <property type="match status" value="1"/>
</dbReference>
<organism evidence="3 4">
    <name type="scientific">Apodemus speciosus</name>
    <name type="common">Large Japanese field mouse</name>
    <dbReference type="NCBI Taxonomy" id="105296"/>
    <lineage>
        <taxon>Eukaryota</taxon>
        <taxon>Metazoa</taxon>
        <taxon>Chordata</taxon>
        <taxon>Craniata</taxon>
        <taxon>Vertebrata</taxon>
        <taxon>Euteleostomi</taxon>
        <taxon>Mammalia</taxon>
        <taxon>Eutheria</taxon>
        <taxon>Euarchontoglires</taxon>
        <taxon>Glires</taxon>
        <taxon>Rodentia</taxon>
        <taxon>Myomorpha</taxon>
        <taxon>Muroidea</taxon>
        <taxon>Muridae</taxon>
        <taxon>Murinae</taxon>
        <taxon>Apodemus</taxon>
    </lineage>
</organism>